<accession>G0R3K2</accession>
<reference evidence="3 4" key="1">
    <citation type="submission" date="2011-07" db="EMBL/GenBank/DDBJ databases">
        <authorList>
            <person name="Coyne R."/>
            <person name="Brami D."/>
            <person name="Johnson J."/>
            <person name="Hostetler J."/>
            <person name="Hannick L."/>
            <person name="Clark T."/>
            <person name="Cassidy-Hanley D."/>
            <person name="Inman J."/>
        </authorList>
    </citation>
    <scope>NUCLEOTIDE SEQUENCE [LARGE SCALE GENOMIC DNA]</scope>
    <source>
        <strain evidence="3 4">G5</strain>
    </source>
</reference>
<dbReference type="SUPFAM" id="SSF53254">
    <property type="entry name" value="Phosphoglycerate mutase-like"/>
    <property type="match status" value="1"/>
</dbReference>
<dbReference type="RefSeq" id="XP_004027336.1">
    <property type="nucleotide sequence ID" value="XM_004027287.1"/>
</dbReference>
<dbReference type="OMA" id="INIGPFV"/>
<dbReference type="InterPro" id="IPR050645">
    <property type="entry name" value="Histidine_acid_phosphatase"/>
</dbReference>
<dbReference type="GeneID" id="14904039"/>
<name>G0R3K2_ICHMU</name>
<evidence type="ECO:0000313" key="4">
    <source>
        <dbReference type="Proteomes" id="UP000008983"/>
    </source>
</evidence>
<dbReference type="InterPro" id="IPR029033">
    <property type="entry name" value="His_PPase_superfam"/>
</dbReference>
<dbReference type="PANTHER" id="PTHR11567:SF110">
    <property type="entry name" value="2-PHOSPHOXYLOSE PHOSPHATASE 1"/>
    <property type="match status" value="1"/>
</dbReference>
<dbReference type="OrthoDB" id="299201at2759"/>
<dbReference type="Gene3D" id="3.40.50.1240">
    <property type="entry name" value="Phosphoglycerate mutase-like"/>
    <property type="match status" value="1"/>
</dbReference>
<dbReference type="PANTHER" id="PTHR11567">
    <property type="entry name" value="ACID PHOSPHATASE-RELATED"/>
    <property type="match status" value="1"/>
</dbReference>
<dbReference type="GO" id="GO:0016791">
    <property type="term" value="F:phosphatase activity"/>
    <property type="evidence" value="ECO:0007669"/>
    <property type="project" value="TreeGrafter"/>
</dbReference>
<dbReference type="InParanoid" id="G0R3K2"/>
<dbReference type="STRING" id="857967.G0R3K2"/>
<keyword evidence="2" id="KW-0378">Hydrolase</keyword>
<dbReference type="EMBL" id="GL984303">
    <property type="protein sequence ID" value="EGR27991.1"/>
    <property type="molecule type" value="Genomic_DNA"/>
</dbReference>
<dbReference type="CDD" id="cd07061">
    <property type="entry name" value="HP_HAP_like"/>
    <property type="match status" value="1"/>
</dbReference>
<keyword evidence="4" id="KW-1185">Reference proteome</keyword>
<dbReference type="Pfam" id="PF00328">
    <property type="entry name" value="His_Phos_2"/>
    <property type="match status" value="1"/>
</dbReference>
<proteinExistence type="inferred from homology"/>
<sequence>MIVRHGARYTLHTELLSGQEKEFQEQLEGQVTPIGMRQLYNLGQKMRKEYILKQQLANLIYNHQEIEILSSHSKRAVQSAHSFMVGLFPLGSQYSIPEDIDQKLLIPPFTFDENDDILNQKFDNNYALPNGFFPFVIKTESAYLNMLKAQCPNKKKLQKINQNKFRTYFQEELFKMYADEINEIIKKMKIQVIPEISNISHIADVALCQKFLGKPFNISDQEFQLLQYLKSVYKFKTYYTLEQIKLIITPYFKYLIDQFESRINNQNQLKMTISCAHDTQLIPMMVVLGILNIECIHESFLQKNKIKIANYFPLLLPILLLNYIKMIKINMKQ</sequence>
<comment type="similarity">
    <text evidence="1">Belongs to the histidine acid phosphatase family.</text>
</comment>
<dbReference type="eggNOG" id="KOG3720">
    <property type="taxonomic scope" value="Eukaryota"/>
</dbReference>
<evidence type="ECO:0008006" key="5">
    <source>
        <dbReference type="Google" id="ProtNLM"/>
    </source>
</evidence>
<evidence type="ECO:0000256" key="1">
    <source>
        <dbReference type="ARBA" id="ARBA00005375"/>
    </source>
</evidence>
<evidence type="ECO:0000313" key="3">
    <source>
        <dbReference type="EMBL" id="EGR27991.1"/>
    </source>
</evidence>
<evidence type="ECO:0000256" key="2">
    <source>
        <dbReference type="ARBA" id="ARBA00022801"/>
    </source>
</evidence>
<dbReference type="AlphaFoldDB" id="G0R3K2"/>
<gene>
    <name evidence="3" type="ORF">IMG5_185740</name>
</gene>
<organism evidence="3 4">
    <name type="scientific">Ichthyophthirius multifiliis</name>
    <name type="common">White spot disease agent</name>
    <name type="synonym">Ich</name>
    <dbReference type="NCBI Taxonomy" id="5932"/>
    <lineage>
        <taxon>Eukaryota</taxon>
        <taxon>Sar</taxon>
        <taxon>Alveolata</taxon>
        <taxon>Ciliophora</taxon>
        <taxon>Intramacronucleata</taxon>
        <taxon>Oligohymenophorea</taxon>
        <taxon>Hymenostomatida</taxon>
        <taxon>Ophryoglenina</taxon>
        <taxon>Ichthyophthirius</taxon>
    </lineage>
</organism>
<dbReference type="InterPro" id="IPR000560">
    <property type="entry name" value="His_Pase_clade-2"/>
</dbReference>
<dbReference type="Proteomes" id="UP000008983">
    <property type="component" value="Unassembled WGS sequence"/>
</dbReference>
<protein>
    <recommendedName>
        <fullName evidence="5">Histidine phosphatase family (Branch 2) protein</fullName>
    </recommendedName>
</protein>